<gene>
    <name evidence="11" type="ORF">GPM918_LOCUS25621</name>
    <name evidence="12" type="ORF">SRO942_LOCUS25632</name>
</gene>
<evidence type="ECO:0000256" key="2">
    <source>
        <dbReference type="ARBA" id="ARBA00007401"/>
    </source>
</evidence>
<dbReference type="SUPFAM" id="SSF49785">
    <property type="entry name" value="Galactose-binding domain-like"/>
    <property type="match status" value="1"/>
</dbReference>
<evidence type="ECO:0000259" key="10">
    <source>
        <dbReference type="Pfam" id="PF22666"/>
    </source>
</evidence>
<dbReference type="GO" id="GO:0006516">
    <property type="term" value="P:glycoprotein catabolic process"/>
    <property type="evidence" value="ECO:0007669"/>
    <property type="project" value="TreeGrafter"/>
</dbReference>
<comment type="catalytic activity">
    <reaction evidence="1">
        <text>Hydrolysis of terminal, non-reducing beta-D-mannose residues in beta-D-mannosides.</text>
        <dbReference type="EC" id="3.2.1.25"/>
    </reaction>
</comment>
<dbReference type="InterPro" id="IPR041625">
    <property type="entry name" value="Beta-mannosidase_Ig"/>
</dbReference>
<comment type="caution">
    <text evidence="11">The sequence shown here is derived from an EMBL/GenBank/DDBJ whole genome shotgun (WGS) entry which is preliminary data.</text>
</comment>
<keyword evidence="4" id="KW-0378">Hydrolase</keyword>
<feature type="compositionally biased region" description="Basic residues" evidence="8">
    <location>
        <begin position="88"/>
        <end position="104"/>
    </location>
</feature>
<name>A0A814ZCW6_9BILA</name>
<dbReference type="AlphaFoldDB" id="A0A814ZCW6"/>
<dbReference type="Pfam" id="PF22666">
    <property type="entry name" value="Glyco_hydro_2_N2"/>
    <property type="match status" value="1"/>
</dbReference>
<feature type="non-terminal residue" evidence="11">
    <location>
        <position position="1000"/>
    </location>
</feature>
<evidence type="ECO:0000256" key="5">
    <source>
        <dbReference type="ARBA" id="ARBA00023180"/>
    </source>
</evidence>
<organism evidence="11 13">
    <name type="scientific">Didymodactylos carnosus</name>
    <dbReference type="NCBI Taxonomy" id="1234261"/>
    <lineage>
        <taxon>Eukaryota</taxon>
        <taxon>Metazoa</taxon>
        <taxon>Spiralia</taxon>
        <taxon>Gnathifera</taxon>
        <taxon>Rotifera</taxon>
        <taxon>Eurotatoria</taxon>
        <taxon>Bdelloidea</taxon>
        <taxon>Philodinida</taxon>
        <taxon>Philodinidae</taxon>
        <taxon>Didymodactylos</taxon>
    </lineage>
</organism>
<sequence>IYVRPQNPDHKVGCGKCGYVGHLTYQCRNFLQSNPSKEVVLDISSTSSPSSEDEYITPLQALNREELKTQEVKEEDKQRKKKDTDKREKHKIIKKKKDRKRRRSPSPSSSSESELDKKYRSKQKHRSRSSLSTSSSSEQHPKPQNLISEPYFAYNDVNLRSLVLQNWTFSRNFSMTQDDLTKYSQFFLSIDQIDTITTIELNQCIVGTTQNMFVKYELNLTATTCQLKLNNTLNIHFQSPIVYARGKANEYNYEVPPNCTVDLQNGECHVQFMRKEPCSFSWDWGPAFAPIGITGDIFLLATDGKNVSDFDISNLNVMEFDDSNWIINLKLKLSAPLDLYQQDIFQFQLLNTDWSYKMKLTQDNIVVNNSEDNYIYAQFKLKVPINYVELWWPNGYGEQNLYNFQIKYGTIKKVKRIGFRTIRLVQDTYPAPVKGLSFYFEINNTTKIFVKGSNWIPADAFQERITKDYIRQLLMSTKEANMNMLRVWGGGVYEQDYFYDIADEYGIMIWQDFMFACSMYPVDLEFLTNVHNEVVYQVGRLNSHPSIVVWSGNNENEAALSGNWYGTNKNRTLYENDYVFLYVHDIRAVVQDLDKSRPFLVSSPSNGLESEQEGYVAKNPYDPLYGDVHYYNYNIDTWNYTYYPITRFLSEVGVQSLPSLETWSQITNDSTDNGYWSELMIQRQHRGGGLEEMMVEIMHNLPLPVTTNTTRNFTQLIYLTQINQAMTIKTVSDQCRRHSSISQMDQVTSQGNTMGIMYWQLNDIWQAPTWSSLEYGGKWKMSHYYAKQMYQPTYVLPVLEPYLTYDETSKIVVYLINDGNGKNETDETSITIQCAVHDFEQFNPRTKFIFMATIKEQMMDTQVIYQVPYQKLIQRAKCQNETQCLFRCSYLSDMNDTNDAYEQYLLFTHPKSYKLQDPQLSIVSVTTRTADMMSFDIKIQVERPALFVWLDIVGVKGRFNHNGFHLFEHEKIVTYYTWMPSTVEDIKNKLLFTTLYDLTM</sequence>
<proteinExistence type="inferred from homology"/>
<dbReference type="InterPro" id="IPR013783">
    <property type="entry name" value="Ig-like_fold"/>
</dbReference>
<feature type="compositionally biased region" description="Basic residues" evidence="8">
    <location>
        <begin position="119"/>
        <end position="128"/>
    </location>
</feature>
<evidence type="ECO:0000256" key="4">
    <source>
        <dbReference type="ARBA" id="ARBA00022801"/>
    </source>
</evidence>
<dbReference type="Gene3D" id="2.60.120.260">
    <property type="entry name" value="Galactose-binding domain-like"/>
    <property type="match status" value="1"/>
</dbReference>
<accession>A0A814ZCW6</accession>
<feature type="domain" description="Beta-mannosidase-like galactose-binding" evidence="10">
    <location>
        <begin position="144"/>
        <end position="294"/>
    </location>
</feature>
<dbReference type="OrthoDB" id="2866996at2759"/>
<dbReference type="InterPro" id="IPR050887">
    <property type="entry name" value="Beta-mannosidase_GH2"/>
</dbReference>
<dbReference type="Gene3D" id="2.60.40.10">
    <property type="entry name" value="Immunoglobulins"/>
    <property type="match status" value="2"/>
</dbReference>
<evidence type="ECO:0000259" key="9">
    <source>
        <dbReference type="Pfam" id="PF17753"/>
    </source>
</evidence>
<keyword evidence="13" id="KW-1185">Reference proteome</keyword>
<dbReference type="EC" id="3.2.1.25" evidence="3"/>
<dbReference type="InterPro" id="IPR054593">
    <property type="entry name" value="Beta-mannosidase-like_N2"/>
</dbReference>
<dbReference type="FunFam" id="3.20.20.80:FF:000035">
    <property type="entry name" value="Mannosidase beta"/>
    <property type="match status" value="1"/>
</dbReference>
<feature type="region of interest" description="Disordered" evidence="8">
    <location>
        <begin position="42"/>
        <end position="144"/>
    </location>
</feature>
<evidence type="ECO:0000313" key="13">
    <source>
        <dbReference type="Proteomes" id="UP000663829"/>
    </source>
</evidence>
<evidence type="ECO:0000256" key="3">
    <source>
        <dbReference type="ARBA" id="ARBA00012754"/>
    </source>
</evidence>
<feature type="domain" description="Beta-mannosidase Ig-fold" evidence="9">
    <location>
        <begin position="915"/>
        <end position="997"/>
    </location>
</feature>
<evidence type="ECO:0000256" key="8">
    <source>
        <dbReference type="SAM" id="MobiDB-lite"/>
    </source>
</evidence>
<dbReference type="EMBL" id="CAJOBC010010198">
    <property type="protein sequence ID" value="CAF4002610.1"/>
    <property type="molecule type" value="Genomic_DNA"/>
</dbReference>
<dbReference type="Pfam" id="PF17753">
    <property type="entry name" value="Ig_mannosidase"/>
    <property type="match status" value="1"/>
</dbReference>
<evidence type="ECO:0000256" key="7">
    <source>
        <dbReference type="ARBA" id="ARBA00033445"/>
    </source>
</evidence>
<dbReference type="Gene3D" id="3.20.20.80">
    <property type="entry name" value="Glycosidases"/>
    <property type="match status" value="1"/>
</dbReference>
<protein>
    <recommendedName>
        <fullName evidence="3">beta-mannosidase</fullName>
        <ecNumber evidence="3">3.2.1.25</ecNumber>
    </recommendedName>
    <alternativeName>
        <fullName evidence="7">Mannanase</fullName>
    </alternativeName>
</protein>
<dbReference type="InterPro" id="IPR017853">
    <property type="entry name" value="GH"/>
</dbReference>
<dbReference type="PANTHER" id="PTHR43730:SF1">
    <property type="entry name" value="BETA-MANNOSIDASE"/>
    <property type="match status" value="1"/>
</dbReference>
<dbReference type="SUPFAM" id="SSF49303">
    <property type="entry name" value="beta-Galactosidase/glucuronidase domain"/>
    <property type="match status" value="1"/>
</dbReference>
<dbReference type="SUPFAM" id="SSF51445">
    <property type="entry name" value="(Trans)glycosidases"/>
    <property type="match status" value="1"/>
</dbReference>
<keyword evidence="5" id="KW-0325">Glycoprotein</keyword>
<dbReference type="EMBL" id="CAJNOQ010010012">
    <property type="protein sequence ID" value="CAF1240240.1"/>
    <property type="molecule type" value="Genomic_DNA"/>
</dbReference>
<evidence type="ECO:0000313" key="11">
    <source>
        <dbReference type="EMBL" id="CAF1240240.1"/>
    </source>
</evidence>
<evidence type="ECO:0000256" key="6">
    <source>
        <dbReference type="ARBA" id="ARBA00023295"/>
    </source>
</evidence>
<keyword evidence="6" id="KW-0326">Glycosidase</keyword>
<dbReference type="InterPro" id="IPR036156">
    <property type="entry name" value="Beta-gal/glucu_dom_sf"/>
</dbReference>
<feature type="compositionally biased region" description="Basic and acidic residues" evidence="8">
    <location>
        <begin position="63"/>
        <end position="87"/>
    </location>
</feature>
<dbReference type="PANTHER" id="PTHR43730">
    <property type="entry name" value="BETA-MANNOSIDASE"/>
    <property type="match status" value="1"/>
</dbReference>
<dbReference type="GO" id="GO:0004567">
    <property type="term" value="F:beta-mannosidase activity"/>
    <property type="evidence" value="ECO:0007669"/>
    <property type="project" value="UniProtKB-EC"/>
</dbReference>
<dbReference type="Proteomes" id="UP000663829">
    <property type="component" value="Unassembled WGS sequence"/>
</dbReference>
<comment type="similarity">
    <text evidence="2">Belongs to the glycosyl hydrolase 2 family.</text>
</comment>
<reference evidence="11" key="1">
    <citation type="submission" date="2021-02" db="EMBL/GenBank/DDBJ databases">
        <authorList>
            <person name="Nowell W R."/>
        </authorList>
    </citation>
    <scope>NUCLEOTIDE SEQUENCE</scope>
</reference>
<evidence type="ECO:0000313" key="12">
    <source>
        <dbReference type="EMBL" id="CAF4002610.1"/>
    </source>
</evidence>
<evidence type="ECO:0000256" key="1">
    <source>
        <dbReference type="ARBA" id="ARBA00000829"/>
    </source>
</evidence>
<dbReference type="InterPro" id="IPR008979">
    <property type="entry name" value="Galactose-bd-like_sf"/>
</dbReference>
<dbReference type="Proteomes" id="UP000681722">
    <property type="component" value="Unassembled WGS sequence"/>
</dbReference>